<reference evidence="1" key="1">
    <citation type="submission" date="2024-01" db="EMBL/GenBank/DDBJ databases">
        <authorList>
            <person name="Webb A."/>
        </authorList>
    </citation>
    <scope>NUCLEOTIDE SEQUENCE</scope>
    <source>
        <strain evidence="1">Pm1</strain>
    </source>
</reference>
<comment type="caution">
    <text evidence="1">The sequence shown here is derived from an EMBL/GenBank/DDBJ whole genome shotgun (WGS) entry which is preliminary data.</text>
</comment>
<evidence type="ECO:0000313" key="1">
    <source>
        <dbReference type="EMBL" id="CAK7933358.1"/>
    </source>
</evidence>
<dbReference type="AlphaFoldDB" id="A0AAV1UJC0"/>
<organism evidence="1 2">
    <name type="scientific">Peronospora matthiolae</name>
    <dbReference type="NCBI Taxonomy" id="2874970"/>
    <lineage>
        <taxon>Eukaryota</taxon>
        <taxon>Sar</taxon>
        <taxon>Stramenopiles</taxon>
        <taxon>Oomycota</taxon>
        <taxon>Peronosporomycetes</taxon>
        <taxon>Peronosporales</taxon>
        <taxon>Peronosporaceae</taxon>
        <taxon>Peronospora</taxon>
    </lineage>
</organism>
<name>A0AAV1UJC0_9STRA</name>
<gene>
    <name evidence="1" type="ORF">PM001_LOCUS18508</name>
</gene>
<proteinExistence type="predicted"/>
<accession>A0AAV1UJC0</accession>
<evidence type="ECO:0000313" key="2">
    <source>
        <dbReference type="Proteomes" id="UP001162060"/>
    </source>
</evidence>
<dbReference type="EMBL" id="CAKLBY020000194">
    <property type="protein sequence ID" value="CAK7933358.1"/>
    <property type="molecule type" value="Genomic_DNA"/>
</dbReference>
<evidence type="ECO:0008006" key="3">
    <source>
        <dbReference type="Google" id="ProtNLM"/>
    </source>
</evidence>
<sequence>MEVQRSASCFARISDSSASSTFGWLKQSASARVLDLFDILQDEGLPQWGVQVMNLALGQVAFK</sequence>
<dbReference type="Proteomes" id="UP001162060">
    <property type="component" value="Unassembled WGS sequence"/>
</dbReference>
<protein>
    <recommendedName>
        <fullName evidence="3">Polyketide synthase</fullName>
    </recommendedName>
</protein>